<dbReference type="EMBL" id="SSTE01004182">
    <property type="protein sequence ID" value="KAA0062740.1"/>
    <property type="molecule type" value="Genomic_DNA"/>
</dbReference>
<proteinExistence type="predicted"/>
<dbReference type="InterPro" id="IPR012337">
    <property type="entry name" value="RNaseH-like_sf"/>
</dbReference>
<sequence>MHHITILEELEIKTHEEDAEDVPQSLEDGGQSTVDELKEVNLGTIEEPRPEYKDIFAWSYQEMPELDLKAQEEKKGNERALYYLSRTLVGAKVNYSPIEKMCLALFFAIDKLRHYMQAFTVHLVANVDPIKYAIKGQALADFLADHPIPSYWKLCEDLPDDEVFFMKVMKPWTMYFDGVVRRSGAGADIILISPEKHMLPYSFALVELCSNNVAKYQALDNWPSNGIRDWSIIYKNLWFDGVMLEHVPRTENKRADTLANLATALTMSDDVALNIPLCQ</sequence>
<dbReference type="Proteomes" id="UP000321393">
    <property type="component" value="Unassembled WGS sequence"/>
</dbReference>
<feature type="domain" description="Reverse transcriptase RNase H-like" evidence="7">
    <location>
        <begin position="71"/>
        <end position="135"/>
    </location>
</feature>
<dbReference type="OrthoDB" id="1426770at2759"/>
<evidence type="ECO:0000256" key="1">
    <source>
        <dbReference type="ARBA" id="ARBA00022679"/>
    </source>
</evidence>
<keyword evidence="1" id="KW-0808">Transferase</keyword>
<keyword evidence="2" id="KW-0548">Nucleotidyltransferase</keyword>
<dbReference type="PANTHER" id="PTHR48475">
    <property type="entry name" value="RIBONUCLEASE H"/>
    <property type="match status" value="1"/>
</dbReference>
<name>A0A5D3DGY8_CUCMM</name>
<dbReference type="GO" id="GO:0004519">
    <property type="term" value="F:endonuclease activity"/>
    <property type="evidence" value="ECO:0007669"/>
    <property type="project" value="UniProtKB-KW"/>
</dbReference>
<keyword evidence="5" id="KW-0378">Hydrolase</keyword>
<evidence type="ECO:0000256" key="6">
    <source>
        <dbReference type="ARBA" id="ARBA00022918"/>
    </source>
</evidence>
<keyword evidence="6" id="KW-0695">RNA-directed DNA polymerase</keyword>
<dbReference type="PANTHER" id="PTHR48475:SF1">
    <property type="entry name" value="RNASE H TYPE-1 DOMAIN-CONTAINING PROTEIN"/>
    <property type="match status" value="1"/>
</dbReference>
<dbReference type="Pfam" id="PF17917">
    <property type="entry name" value="RT_RNaseH"/>
    <property type="match status" value="1"/>
</dbReference>
<evidence type="ECO:0000313" key="11">
    <source>
        <dbReference type="Proteomes" id="UP000321947"/>
    </source>
</evidence>
<gene>
    <name evidence="9" type="ORF">E5676_scaffold523G00210</name>
    <name evidence="8" type="ORF">E6C27_scaffold382G00710</name>
</gene>
<protein>
    <recommendedName>
        <fullName evidence="7">Reverse transcriptase RNase H-like domain-containing protein</fullName>
    </recommendedName>
</protein>
<comment type="caution">
    <text evidence="9">The sequence shown here is derived from an EMBL/GenBank/DDBJ whole genome shotgun (WGS) entry which is preliminary data.</text>
</comment>
<dbReference type="InterPro" id="IPR043502">
    <property type="entry name" value="DNA/RNA_pol_sf"/>
</dbReference>
<evidence type="ECO:0000256" key="3">
    <source>
        <dbReference type="ARBA" id="ARBA00022722"/>
    </source>
</evidence>
<evidence type="ECO:0000256" key="4">
    <source>
        <dbReference type="ARBA" id="ARBA00022759"/>
    </source>
</evidence>
<dbReference type="SUPFAM" id="SSF56672">
    <property type="entry name" value="DNA/RNA polymerases"/>
    <property type="match status" value="1"/>
</dbReference>
<dbReference type="InterPro" id="IPR041373">
    <property type="entry name" value="RT_RNaseH"/>
</dbReference>
<organism evidence="9 11">
    <name type="scientific">Cucumis melo var. makuwa</name>
    <name type="common">Oriental melon</name>
    <dbReference type="NCBI Taxonomy" id="1194695"/>
    <lineage>
        <taxon>Eukaryota</taxon>
        <taxon>Viridiplantae</taxon>
        <taxon>Streptophyta</taxon>
        <taxon>Embryophyta</taxon>
        <taxon>Tracheophyta</taxon>
        <taxon>Spermatophyta</taxon>
        <taxon>Magnoliopsida</taxon>
        <taxon>eudicotyledons</taxon>
        <taxon>Gunneridae</taxon>
        <taxon>Pentapetalae</taxon>
        <taxon>rosids</taxon>
        <taxon>fabids</taxon>
        <taxon>Cucurbitales</taxon>
        <taxon>Cucurbitaceae</taxon>
        <taxon>Benincaseae</taxon>
        <taxon>Cucumis</taxon>
    </lineage>
</organism>
<dbReference type="GO" id="GO:0016787">
    <property type="term" value="F:hydrolase activity"/>
    <property type="evidence" value="ECO:0007669"/>
    <property type="project" value="UniProtKB-KW"/>
</dbReference>
<evidence type="ECO:0000313" key="10">
    <source>
        <dbReference type="Proteomes" id="UP000321393"/>
    </source>
</evidence>
<keyword evidence="4" id="KW-0255">Endonuclease</keyword>
<dbReference type="AlphaFoldDB" id="A0A5D3DGY8"/>
<dbReference type="GO" id="GO:0003964">
    <property type="term" value="F:RNA-directed DNA polymerase activity"/>
    <property type="evidence" value="ECO:0007669"/>
    <property type="project" value="UniProtKB-KW"/>
</dbReference>
<dbReference type="Proteomes" id="UP000321947">
    <property type="component" value="Unassembled WGS sequence"/>
</dbReference>
<evidence type="ECO:0000259" key="7">
    <source>
        <dbReference type="Pfam" id="PF17917"/>
    </source>
</evidence>
<evidence type="ECO:0000313" key="9">
    <source>
        <dbReference type="EMBL" id="TYK22539.1"/>
    </source>
</evidence>
<evidence type="ECO:0000256" key="5">
    <source>
        <dbReference type="ARBA" id="ARBA00022801"/>
    </source>
</evidence>
<evidence type="ECO:0000313" key="8">
    <source>
        <dbReference type="EMBL" id="KAA0062740.1"/>
    </source>
</evidence>
<accession>A0A5D3DGY8</accession>
<dbReference type="SUPFAM" id="SSF53098">
    <property type="entry name" value="Ribonuclease H-like"/>
    <property type="match status" value="1"/>
</dbReference>
<reference evidence="10 11" key="1">
    <citation type="submission" date="2019-08" db="EMBL/GenBank/DDBJ databases">
        <title>Draft genome sequences of two oriental melons (Cucumis melo L. var makuwa).</title>
        <authorList>
            <person name="Kwon S.-Y."/>
        </authorList>
    </citation>
    <scope>NUCLEOTIDE SEQUENCE [LARGE SCALE GENOMIC DNA]</scope>
    <source>
        <strain evidence="11">cv. Chang Bougi</strain>
        <strain evidence="10">cv. SW 3</strain>
        <tissue evidence="9">Leaf</tissue>
    </source>
</reference>
<evidence type="ECO:0000256" key="2">
    <source>
        <dbReference type="ARBA" id="ARBA00022695"/>
    </source>
</evidence>
<keyword evidence="3" id="KW-0540">Nuclease</keyword>
<dbReference type="EMBL" id="SSTD01004966">
    <property type="protein sequence ID" value="TYK22539.1"/>
    <property type="molecule type" value="Genomic_DNA"/>
</dbReference>